<gene>
    <name evidence="1" type="ORF">BGZ65_006023</name>
</gene>
<evidence type="ECO:0000313" key="2">
    <source>
        <dbReference type="Proteomes" id="UP000749646"/>
    </source>
</evidence>
<accession>A0A9P6JHC7</accession>
<proteinExistence type="predicted"/>
<reference evidence="1" key="1">
    <citation type="journal article" date="2020" name="Fungal Divers.">
        <title>Resolving the Mortierellaceae phylogeny through synthesis of multi-gene phylogenetics and phylogenomics.</title>
        <authorList>
            <person name="Vandepol N."/>
            <person name="Liber J."/>
            <person name="Desiro A."/>
            <person name="Na H."/>
            <person name="Kennedy M."/>
            <person name="Barry K."/>
            <person name="Grigoriev I.V."/>
            <person name="Miller A.N."/>
            <person name="O'Donnell K."/>
            <person name="Stajich J.E."/>
            <person name="Bonito G."/>
        </authorList>
    </citation>
    <scope>NUCLEOTIDE SEQUENCE</scope>
    <source>
        <strain evidence="1">MES-2147</strain>
    </source>
</reference>
<dbReference type="Proteomes" id="UP000749646">
    <property type="component" value="Unassembled WGS sequence"/>
</dbReference>
<organism evidence="1 2">
    <name type="scientific">Modicella reniformis</name>
    <dbReference type="NCBI Taxonomy" id="1440133"/>
    <lineage>
        <taxon>Eukaryota</taxon>
        <taxon>Fungi</taxon>
        <taxon>Fungi incertae sedis</taxon>
        <taxon>Mucoromycota</taxon>
        <taxon>Mortierellomycotina</taxon>
        <taxon>Mortierellomycetes</taxon>
        <taxon>Mortierellales</taxon>
        <taxon>Mortierellaceae</taxon>
        <taxon>Modicella</taxon>
    </lineage>
</organism>
<name>A0A9P6JHC7_9FUNG</name>
<protein>
    <submittedName>
        <fullName evidence="1">Uncharacterized protein</fullName>
    </submittedName>
</protein>
<keyword evidence="2" id="KW-1185">Reference proteome</keyword>
<dbReference type="AlphaFoldDB" id="A0A9P6JHC7"/>
<comment type="caution">
    <text evidence="1">The sequence shown here is derived from an EMBL/GenBank/DDBJ whole genome shotgun (WGS) entry which is preliminary data.</text>
</comment>
<dbReference type="EMBL" id="JAAAHW010003972">
    <property type="protein sequence ID" value="KAF9979785.1"/>
    <property type="molecule type" value="Genomic_DNA"/>
</dbReference>
<sequence length="116" mass="13507">MDPKDANLLEVLRTMDSHNLTLREFLLGLFSSTHKDISDRVQLFYGNGGPAALIKHWTEQLRNRPRHDESLSTAATELVIDRAQLELTGHRTEIFGQECYPRRHQQVFIDFHRKPI</sequence>
<evidence type="ECO:0000313" key="1">
    <source>
        <dbReference type="EMBL" id="KAF9979785.1"/>
    </source>
</evidence>